<accession>A0AB34FE77</accession>
<evidence type="ECO:0000256" key="1">
    <source>
        <dbReference type="ARBA" id="ARBA00022737"/>
    </source>
</evidence>
<evidence type="ECO:0000256" key="3">
    <source>
        <dbReference type="PROSITE-ProRule" id="PRU00023"/>
    </source>
</evidence>
<evidence type="ECO:0000256" key="2">
    <source>
        <dbReference type="ARBA" id="ARBA00023043"/>
    </source>
</evidence>
<keyword evidence="1" id="KW-0677">Repeat</keyword>
<dbReference type="SUPFAM" id="SSF48403">
    <property type="entry name" value="Ankyrin repeat"/>
    <property type="match status" value="1"/>
</dbReference>
<keyword evidence="6" id="KW-1185">Reference proteome</keyword>
<keyword evidence="5" id="KW-0808">Transferase</keyword>
<dbReference type="Pfam" id="PF12796">
    <property type="entry name" value="Ank_2"/>
    <property type="match status" value="1"/>
</dbReference>
<comment type="caution">
    <text evidence="5">The sequence shown here is derived from an EMBL/GenBank/DDBJ whole genome shotgun (WGS) entry which is preliminary data.</text>
</comment>
<dbReference type="InterPro" id="IPR002110">
    <property type="entry name" value="Ankyrin_rpt"/>
</dbReference>
<reference evidence="5" key="1">
    <citation type="submission" date="2023-01" db="EMBL/GenBank/DDBJ databases">
        <title>The growth and conidiation of Purpureocillium lavendulum are regulated by nitrogen source and histone H3K14 acetylation.</title>
        <authorList>
            <person name="Tang P."/>
            <person name="Han J."/>
            <person name="Zhang C."/>
            <person name="Tang P."/>
            <person name="Qi F."/>
            <person name="Zhang K."/>
            <person name="Liang L."/>
        </authorList>
    </citation>
    <scope>NUCLEOTIDE SEQUENCE</scope>
    <source>
        <strain evidence="5">YMF1.00683</strain>
    </source>
</reference>
<proteinExistence type="predicted"/>
<gene>
    <name evidence="5" type="ORF">O9K51_10652</name>
</gene>
<dbReference type="InterPro" id="IPR056884">
    <property type="entry name" value="NPHP3-like_N"/>
</dbReference>
<dbReference type="PANTHER" id="PTHR24171">
    <property type="entry name" value="ANKYRIN REPEAT DOMAIN-CONTAINING PROTEIN 39-RELATED"/>
    <property type="match status" value="1"/>
</dbReference>
<feature type="repeat" description="ANK" evidence="3">
    <location>
        <begin position="447"/>
        <end position="479"/>
    </location>
</feature>
<organism evidence="5 6">
    <name type="scientific">Purpureocillium lavendulum</name>
    <dbReference type="NCBI Taxonomy" id="1247861"/>
    <lineage>
        <taxon>Eukaryota</taxon>
        <taxon>Fungi</taxon>
        <taxon>Dikarya</taxon>
        <taxon>Ascomycota</taxon>
        <taxon>Pezizomycotina</taxon>
        <taxon>Sordariomycetes</taxon>
        <taxon>Hypocreomycetidae</taxon>
        <taxon>Hypocreales</taxon>
        <taxon>Ophiocordycipitaceae</taxon>
        <taxon>Purpureocillium</taxon>
    </lineage>
</organism>
<evidence type="ECO:0000259" key="4">
    <source>
        <dbReference type="Pfam" id="PF24883"/>
    </source>
</evidence>
<protein>
    <submittedName>
        <fullName evidence="5">Reverse transcriptase</fullName>
    </submittedName>
</protein>
<dbReference type="Proteomes" id="UP001163105">
    <property type="component" value="Unassembled WGS sequence"/>
</dbReference>
<dbReference type="PROSITE" id="PS50088">
    <property type="entry name" value="ANK_REPEAT"/>
    <property type="match status" value="3"/>
</dbReference>
<dbReference type="GO" id="GO:0003964">
    <property type="term" value="F:RNA-directed DNA polymerase activity"/>
    <property type="evidence" value="ECO:0007669"/>
    <property type="project" value="UniProtKB-KW"/>
</dbReference>
<keyword evidence="2 3" id="KW-0040">ANK repeat</keyword>
<dbReference type="SMART" id="SM00248">
    <property type="entry name" value="ANK"/>
    <property type="match status" value="5"/>
</dbReference>
<name>A0AB34FE77_9HYPO</name>
<dbReference type="Pfam" id="PF13637">
    <property type="entry name" value="Ank_4"/>
    <property type="match status" value="1"/>
</dbReference>
<dbReference type="AlphaFoldDB" id="A0AB34FE77"/>
<dbReference type="EMBL" id="JAQHRD010000017">
    <property type="protein sequence ID" value="KAJ6436691.1"/>
    <property type="molecule type" value="Genomic_DNA"/>
</dbReference>
<evidence type="ECO:0000313" key="6">
    <source>
        <dbReference type="Proteomes" id="UP001163105"/>
    </source>
</evidence>
<evidence type="ECO:0000313" key="5">
    <source>
        <dbReference type="EMBL" id="KAJ6436691.1"/>
    </source>
</evidence>
<dbReference type="Pfam" id="PF24883">
    <property type="entry name" value="NPHP3_N"/>
    <property type="match status" value="1"/>
</dbReference>
<dbReference type="InterPro" id="IPR036770">
    <property type="entry name" value="Ankyrin_rpt-contain_sf"/>
</dbReference>
<feature type="repeat" description="ANK" evidence="3">
    <location>
        <begin position="480"/>
        <end position="512"/>
    </location>
</feature>
<keyword evidence="5" id="KW-0695">RNA-directed DNA polymerase</keyword>
<dbReference type="PROSITE" id="PS50297">
    <property type="entry name" value="ANK_REP_REGION"/>
    <property type="match status" value="2"/>
</dbReference>
<feature type="repeat" description="ANK" evidence="3">
    <location>
        <begin position="413"/>
        <end position="445"/>
    </location>
</feature>
<keyword evidence="5" id="KW-0548">Nucleotidyltransferase</keyword>
<feature type="domain" description="Nephrocystin 3-like N-terminal" evidence="4">
    <location>
        <begin position="209"/>
        <end position="322"/>
    </location>
</feature>
<sequence>MDPLSVSTGVAGFISLGLEVTKLLVQFYKDYAGQAADLSHTTRRLSVLSATLGGLKSHLDNRKFHDGEQELVTVVEEAVCICNDYIDELRHHLAKFEQHKTGTIWSKMGASTSTRQLAYPFRKSTLEKLDRDISEASSSAAFALQVLQEGIMARTYDQIEQVSERLGVVYGMTKESTINDWLQAPDSSATYNVACAKKEPGTGLCQRIGIAFYFFSFAHGGEQTVSEMLRSLVLQLSNQCDFTLLEKLHDRYKNKTPPNEARLSCLQRLLQSFENVCVFLDALDECVRDNFGPCDQWDELLETINLIRGWSIPGLHMLTTSRDDPEIRDTLGPSTDERISMKNPAVNSDIARFIDAQLKSAMRGHTSTVKTLVDLGADVNTTAGFFGTALKQAAQAGHVATVSELLIGGADVDAGGALHEAAAKGHTGIVQLLIDHGVALNAKNGIRAFTALQYSVKHGHTATATLLIERGADINVSHCFEGTAVDIAARGGHEGLVRLLISSGVDIERWSKCEQETTGDLRSRLAKQSDRFSTFETVD</sequence>
<dbReference type="PANTHER" id="PTHR24171:SF10">
    <property type="entry name" value="ANKYRIN REPEAT DOMAIN-CONTAINING PROTEIN 29-LIKE"/>
    <property type="match status" value="1"/>
</dbReference>
<dbReference type="Gene3D" id="1.25.40.20">
    <property type="entry name" value="Ankyrin repeat-containing domain"/>
    <property type="match status" value="2"/>
</dbReference>